<comment type="caution">
    <text evidence="1">The sequence shown here is derived from an EMBL/GenBank/DDBJ whole genome shotgun (WGS) entry which is preliminary data.</text>
</comment>
<dbReference type="AlphaFoldDB" id="A0A644XTV7"/>
<sequence length="140" mass="15170">MDSSSVFLGVHLGEVADAIESCVEGVFIASYDLIDRIAGNVNFSYHVVDVHGESSCPCSMDTGVHVVSLDIESTHERVGGMVEEKGYVVMHSPIAASFSAPHIAHARVMNAIVYKSPSRLGILNLCIQRRNEPRNNFVIA</sequence>
<reference evidence="1" key="1">
    <citation type="submission" date="2019-08" db="EMBL/GenBank/DDBJ databases">
        <authorList>
            <person name="Kucharzyk K."/>
            <person name="Murdoch R.W."/>
            <person name="Higgins S."/>
            <person name="Loffler F."/>
        </authorList>
    </citation>
    <scope>NUCLEOTIDE SEQUENCE</scope>
</reference>
<gene>
    <name evidence="1" type="ORF">SDC9_66068</name>
</gene>
<evidence type="ECO:0000313" key="1">
    <source>
        <dbReference type="EMBL" id="MPM19642.1"/>
    </source>
</evidence>
<accession>A0A644XTV7</accession>
<dbReference type="EMBL" id="VSSQ01003214">
    <property type="protein sequence ID" value="MPM19642.1"/>
    <property type="molecule type" value="Genomic_DNA"/>
</dbReference>
<protein>
    <submittedName>
        <fullName evidence="1">Uncharacterized protein</fullName>
    </submittedName>
</protein>
<organism evidence="1">
    <name type="scientific">bioreactor metagenome</name>
    <dbReference type="NCBI Taxonomy" id="1076179"/>
    <lineage>
        <taxon>unclassified sequences</taxon>
        <taxon>metagenomes</taxon>
        <taxon>ecological metagenomes</taxon>
    </lineage>
</organism>
<proteinExistence type="predicted"/>
<name>A0A644XTV7_9ZZZZ</name>